<protein>
    <submittedName>
        <fullName evidence="2">Uncharacterized protein</fullName>
    </submittedName>
</protein>
<name>A0A7H9AM22_9FLAO</name>
<gene>
    <name evidence="2" type="ORF">HYG79_03545</name>
</gene>
<keyword evidence="3" id="KW-1185">Reference proteome</keyword>
<keyword evidence="1" id="KW-0472">Membrane</keyword>
<feature type="transmembrane region" description="Helical" evidence="1">
    <location>
        <begin position="7"/>
        <end position="25"/>
    </location>
</feature>
<dbReference type="KEGG" id="cagg:HYG79_03545"/>
<reference evidence="2 3" key="1">
    <citation type="journal article" date="2006" name="Int. J. Syst. Evol. Microbiol.">
        <title>Costertonia aggregata gen. nov., sp. nov., a mesophilic marine bacterium of the family Flavobacteriaceae, isolated from a mature biofilm.</title>
        <authorList>
            <person name="Kwon K.K."/>
            <person name="Lee Y.K."/>
            <person name="Lee H.K."/>
        </authorList>
    </citation>
    <scope>NUCLEOTIDE SEQUENCE [LARGE SCALE GENOMIC DNA]</scope>
    <source>
        <strain evidence="2 3">KCCM 42265</strain>
    </source>
</reference>
<organism evidence="2 3">
    <name type="scientific">Costertonia aggregata</name>
    <dbReference type="NCBI Taxonomy" id="343403"/>
    <lineage>
        <taxon>Bacteria</taxon>
        <taxon>Pseudomonadati</taxon>
        <taxon>Bacteroidota</taxon>
        <taxon>Flavobacteriia</taxon>
        <taxon>Flavobacteriales</taxon>
        <taxon>Flavobacteriaceae</taxon>
        <taxon>Costertonia</taxon>
    </lineage>
</organism>
<evidence type="ECO:0000313" key="3">
    <source>
        <dbReference type="Proteomes" id="UP000509302"/>
    </source>
</evidence>
<accession>A0A7H9AM22</accession>
<dbReference type="Proteomes" id="UP000509302">
    <property type="component" value="Chromosome"/>
</dbReference>
<evidence type="ECO:0000313" key="2">
    <source>
        <dbReference type="EMBL" id="QLG44457.1"/>
    </source>
</evidence>
<keyword evidence="1" id="KW-0812">Transmembrane</keyword>
<sequence>MKRKKIILGTLFVIATFFGICSVMWTQKSQEEQVRHITEKMAKKLDLTQEQKEKVYVLNLNRSEGHQKAYEAGRKKEIIIAAVKEWEEGLKQVLNPTQLKKLKIKS</sequence>
<dbReference type="RefSeq" id="WP_179240791.1">
    <property type="nucleotide sequence ID" value="NZ_CP058595.1"/>
</dbReference>
<keyword evidence="1" id="KW-1133">Transmembrane helix</keyword>
<dbReference type="EMBL" id="CP058595">
    <property type="protein sequence ID" value="QLG44457.1"/>
    <property type="molecule type" value="Genomic_DNA"/>
</dbReference>
<dbReference type="AlphaFoldDB" id="A0A7H9AM22"/>
<evidence type="ECO:0000256" key="1">
    <source>
        <dbReference type="SAM" id="Phobius"/>
    </source>
</evidence>
<proteinExistence type="predicted"/>